<feature type="transmembrane region" description="Helical" evidence="4">
    <location>
        <begin position="81"/>
        <end position="98"/>
    </location>
</feature>
<evidence type="ECO:0000256" key="2">
    <source>
        <dbReference type="ARBA" id="ARBA00022989"/>
    </source>
</evidence>
<dbReference type="SUPFAM" id="SSF103473">
    <property type="entry name" value="MFS general substrate transporter"/>
    <property type="match status" value="1"/>
</dbReference>
<dbReference type="Pfam" id="PF07690">
    <property type="entry name" value="MFS_1"/>
    <property type="match status" value="1"/>
</dbReference>
<evidence type="ECO:0000313" key="6">
    <source>
        <dbReference type="EMBL" id="SED12235.1"/>
    </source>
</evidence>
<dbReference type="AlphaFoldDB" id="A0A1M6YJG0"/>
<dbReference type="CDD" id="cd17355">
    <property type="entry name" value="MFS_YcxA_like"/>
    <property type="match status" value="1"/>
</dbReference>
<evidence type="ECO:0000256" key="3">
    <source>
        <dbReference type="ARBA" id="ARBA00023136"/>
    </source>
</evidence>
<accession>A0A1M6YJG0</accession>
<feature type="transmembrane region" description="Helical" evidence="4">
    <location>
        <begin position="49"/>
        <end position="69"/>
    </location>
</feature>
<gene>
    <name evidence="6" type="ORF">SAMN05444171_3196</name>
</gene>
<feature type="domain" description="Major facilitator superfamily (MFS) profile" evidence="5">
    <location>
        <begin position="13"/>
        <end position="403"/>
    </location>
</feature>
<dbReference type="PROSITE" id="PS50850">
    <property type="entry name" value="MFS"/>
    <property type="match status" value="1"/>
</dbReference>
<proteinExistence type="predicted"/>
<keyword evidence="2 4" id="KW-1133">Transmembrane helix</keyword>
<dbReference type="InterPro" id="IPR050327">
    <property type="entry name" value="Proton-linked_MCT"/>
</dbReference>
<dbReference type="InterPro" id="IPR036259">
    <property type="entry name" value="MFS_trans_sf"/>
</dbReference>
<dbReference type="Gene3D" id="1.20.1250.20">
    <property type="entry name" value="MFS general substrate transporter like domains"/>
    <property type="match status" value="1"/>
</dbReference>
<evidence type="ECO:0000259" key="5">
    <source>
        <dbReference type="PROSITE" id="PS50850"/>
    </source>
</evidence>
<feature type="transmembrane region" description="Helical" evidence="4">
    <location>
        <begin position="228"/>
        <end position="250"/>
    </location>
</feature>
<protein>
    <submittedName>
        <fullName evidence="6">Predicted arabinose efflux permease, MFS family</fullName>
    </submittedName>
</protein>
<feature type="transmembrane region" description="Helical" evidence="4">
    <location>
        <begin position="314"/>
        <end position="336"/>
    </location>
</feature>
<dbReference type="PANTHER" id="PTHR11360:SF284">
    <property type="entry name" value="EG:103B4.3 PROTEIN-RELATED"/>
    <property type="match status" value="1"/>
</dbReference>
<feature type="transmembrane region" description="Helical" evidence="4">
    <location>
        <begin position="379"/>
        <end position="398"/>
    </location>
</feature>
<reference evidence="6 7" key="1">
    <citation type="submission" date="2016-10" db="EMBL/GenBank/DDBJ databases">
        <authorList>
            <person name="de Groot N.N."/>
        </authorList>
    </citation>
    <scope>NUCLEOTIDE SEQUENCE [LARGE SCALE GENOMIC DNA]</scope>
    <source>
        <strain evidence="6 7">GAS522</strain>
    </source>
</reference>
<organism evidence="6 7">
    <name type="scientific">Bradyrhizobium lablabi</name>
    <dbReference type="NCBI Taxonomy" id="722472"/>
    <lineage>
        <taxon>Bacteria</taxon>
        <taxon>Pseudomonadati</taxon>
        <taxon>Pseudomonadota</taxon>
        <taxon>Alphaproteobacteria</taxon>
        <taxon>Hyphomicrobiales</taxon>
        <taxon>Nitrobacteraceae</taxon>
        <taxon>Bradyrhizobium</taxon>
    </lineage>
</organism>
<evidence type="ECO:0000256" key="1">
    <source>
        <dbReference type="ARBA" id="ARBA00022692"/>
    </source>
</evidence>
<feature type="transmembrane region" description="Helical" evidence="4">
    <location>
        <begin position="262"/>
        <end position="281"/>
    </location>
</feature>
<feature type="transmembrane region" description="Helical" evidence="4">
    <location>
        <begin position="12"/>
        <end position="37"/>
    </location>
</feature>
<feature type="transmembrane region" description="Helical" evidence="4">
    <location>
        <begin position="170"/>
        <end position="191"/>
    </location>
</feature>
<dbReference type="EMBL" id="FNTI01000001">
    <property type="protein sequence ID" value="SED12235.1"/>
    <property type="molecule type" value="Genomic_DNA"/>
</dbReference>
<evidence type="ECO:0000256" key="4">
    <source>
        <dbReference type="SAM" id="Phobius"/>
    </source>
</evidence>
<keyword evidence="3 4" id="KW-0472">Membrane</keyword>
<feature type="transmembrane region" description="Helical" evidence="4">
    <location>
        <begin position="288"/>
        <end position="308"/>
    </location>
</feature>
<dbReference type="InterPro" id="IPR011701">
    <property type="entry name" value="MFS"/>
</dbReference>
<sequence length="425" mass="45084">MSQGTVFASRWWIVFGATLSMLVAQGPVILYTLGLFIKPLNQEFGWDRASISAAGGIAAICSAITIPFVGSMMDRWGVRTVLLPVAVLCASSVALIALTPKSIVVFMLLFAITGVLGSGQGPLGYAKCVSAWFDDRRGLALGITMSGIGLGAALIPQYTQFLIGNLGWRAAYAGLGLLTLMVAFPAVFLFIREPKAKTAADSVLAPSSASEDRPPDLEVREALGGRRFWLIASALLLVSTVTQGLVVHTVPLLTDKGYSPEAAATLMIAVGLSTMAGRLLSGYLVDRIFAPFVAAFFFLLPCLGIYLLDSAVSPVVGIISLGLASGTEIDMIGFLTSRYFGMKRFGQLYGYLFASFVVGSAVGPYMMGLAFERLHSYEPALWTFCAFMLLASGAILSLGPYRYPAEEKPLVGSGRDVNAPAAEHA</sequence>
<dbReference type="Proteomes" id="UP000183208">
    <property type="component" value="Unassembled WGS sequence"/>
</dbReference>
<feature type="transmembrane region" description="Helical" evidence="4">
    <location>
        <begin position="138"/>
        <end position="158"/>
    </location>
</feature>
<evidence type="ECO:0000313" key="7">
    <source>
        <dbReference type="Proteomes" id="UP000183208"/>
    </source>
</evidence>
<feature type="transmembrane region" description="Helical" evidence="4">
    <location>
        <begin position="104"/>
        <end position="126"/>
    </location>
</feature>
<dbReference type="InterPro" id="IPR020846">
    <property type="entry name" value="MFS_dom"/>
</dbReference>
<name>A0A1M6YJG0_9BRAD</name>
<keyword evidence="1 4" id="KW-0812">Transmembrane</keyword>
<dbReference type="GO" id="GO:0022857">
    <property type="term" value="F:transmembrane transporter activity"/>
    <property type="evidence" value="ECO:0007669"/>
    <property type="project" value="InterPro"/>
</dbReference>
<dbReference type="PANTHER" id="PTHR11360">
    <property type="entry name" value="MONOCARBOXYLATE TRANSPORTER"/>
    <property type="match status" value="1"/>
</dbReference>
<feature type="transmembrane region" description="Helical" evidence="4">
    <location>
        <begin position="348"/>
        <end position="367"/>
    </location>
</feature>